<evidence type="ECO:0000256" key="3">
    <source>
        <dbReference type="ARBA" id="ARBA00012466"/>
    </source>
</evidence>
<evidence type="ECO:0000313" key="16">
    <source>
        <dbReference type="Proteomes" id="UP000610527"/>
    </source>
</evidence>
<evidence type="ECO:0000256" key="7">
    <source>
        <dbReference type="ARBA" id="ARBA00022960"/>
    </source>
</evidence>
<comment type="similarity">
    <text evidence="2">Belongs to the FemABX family.</text>
</comment>
<dbReference type="Proteomes" id="UP000610527">
    <property type="component" value="Unassembled WGS sequence"/>
</dbReference>
<dbReference type="SUPFAM" id="SSF46589">
    <property type="entry name" value="tRNA-binding arm"/>
    <property type="match status" value="1"/>
</dbReference>
<keyword evidence="9" id="KW-0012">Acyltransferase</keyword>
<evidence type="ECO:0000256" key="11">
    <source>
        <dbReference type="ARBA" id="ARBA00030706"/>
    </source>
</evidence>
<accession>A0ABX2LS86</accession>
<evidence type="ECO:0000256" key="1">
    <source>
        <dbReference type="ARBA" id="ARBA00004496"/>
    </source>
</evidence>
<dbReference type="InterPro" id="IPR010978">
    <property type="entry name" value="tRNA-bd_arm"/>
</dbReference>
<name>A0ABX2LS86_9STAP</name>
<evidence type="ECO:0000256" key="9">
    <source>
        <dbReference type="ARBA" id="ARBA00023315"/>
    </source>
</evidence>
<dbReference type="PANTHER" id="PTHR36174">
    <property type="entry name" value="LIPID II:GLYCINE GLYCYLTRANSFERASE"/>
    <property type="match status" value="1"/>
</dbReference>
<evidence type="ECO:0000256" key="10">
    <source>
        <dbReference type="ARBA" id="ARBA00023316"/>
    </source>
</evidence>
<sequence>MIFTKLSIEEFNTFVDHHFSHYTQVKDLYIYRKERHLGAHLVGVKENNTVIAACLLTDARVLKAFKYFYTHRGPVMDYSNLSLVEFFFKKLTQYVRRRRGIFIQVDPYIVENVRTADGDIIEHINNDNWFEVMNRLGYQHQGFTTGYSGMSQIRWHSILNLKDKSEQQLLKEMSYQTRRNILKTIEMNVQIKTLSIEDTNRFYRLFHMAEEKHGFHFQEEPYFRKMLDTYGDNACLKLAYIDLNHYLRTLKSKANDLECAMTEIKQMLDVNVNSKKTKVKYQQIKQQLDSTHNKIRNTEQLIITDGTLLDLAAALFIHNAHEMYYLSSGSNPKYNEFMGAYRLQWDMICHAKQLGIHRYNFYGITGDFGNEAEDYGVQQFKKGFNAFIEEYVGDFIKPVNKFLYKLYRK</sequence>
<dbReference type="RefSeq" id="WP_053029280.1">
    <property type="nucleotide sequence ID" value="NZ_CUEE01000002.1"/>
</dbReference>
<dbReference type="Gene3D" id="1.20.58.90">
    <property type="match status" value="1"/>
</dbReference>
<evidence type="ECO:0000313" key="15">
    <source>
        <dbReference type="EMBL" id="NUI82065.1"/>
    </source>
</evidence>
<proteinExistence type="inferred from homology"/>
<evidence type="ECO:0000256" key="14">
    <source>
        <dbReference type="SAM" id="Coils"/>
    </source>
</evidence>
<dbReference type="InterPro" id="IPR003447">
    <property type="entry name" value="FEMABX"/>
</dbReference>
<dbReference type="PROSITE" id="PS51191">
    <property type="entry name" value="FEMABX"/>
    <property type="match status" value="1"/>
</dbReference>
<keyword evidence="8" id="KW-0573">Peptidoglycan synthesis</keyword>
<dbReference type="PANTHER" id="PTHR36174:SF2">
    <property type="entry name" value="AMINOACYLTRANSFERASE FEMA"/>
    <property type="match status" value="1"/>
</dbReference>
<dbReference type="SUPFAM" id="SSF55729">
    <property type="entry name" value="Acyl-CoA N-acyltransferases (Nat)"/>
    <property type="match status" value="2"/>
</dbReference>
<gene>
    <name evidence="15" type="ORF">HUN84_04755</name>
</gene>
<dbReference type="EC" id="2.3.2.17" evidence="3"/>
<reference evidence="15 16" key="1">
    <citation type="submission" date="2020-06" db="EMBL/GenBank/DDBJ databases">
        <title>Staphylococcus borealis sp. nov. -A novel member of the Staphylococcaceae family isolated from skin and blood in humans.</title>
        <authorList>
            <person name="Pain M."/>
            <person name="Wolden R."/>
            <person name="Jaen-Luchoro D."/>
            <person name="Salva-Serra F."/>
            <person name="Iglesias B.P."/>
            <person name="Karlsson R."/>
            <person name="Klingenberg C."/>
            <person name="Cavanagh J.P."/>
        </authorList>
    </citation>
    <scope>NUCLEOTIDE SEQUENCE [LARGE SCALE GENOMIC DNA]</scope>
    <source>
        <strain evidence="15 16">58-22</strain>
    </source>
</reference>
<comment type="subcellular location">
    <subcellularLocation>
        <location evidence="1">Cytoplasm</location>
    </subcellularLocation>
</comment>
<keyword evidence="14" id="KW-0175">Coiled coil</keyword>
<evidence type="ECO:0000256" key="6">
    <source>
        <dbReference type="ARBA" id="ARBA00022679"/>
    </source>
</evidence>
<organism evidence="15 16">
    <name type="scientific">Staphylococcus borealis</name>
    <dbReference type="NCBI Taxonomy" id="2742203"/>
    <lineage>
        <taxon>Bacteria</taxon>
        <taxon>Bacillati</taxon>
        <taxon>Bacillota</taxon>
        <taxon>Bacilli</taxon>
        <taxon>Bacillales</taxon>
        <taxon>Staphylococcaceae</taxon>
        <taxon>Staphylococcus</taxon>
    </lineage>
</organism>
<keyword evidence="5" id="KW-0963">Cytoplasm</keyword>
<evidence type="ECO:0000256" key="4">
    <source>
        <dbReference type="ARBA" id="ARBA00016236"/>
    </source>
</evidence>
<keyword evidence="10" id="KW-0961">Cell wall biogenesis/degradation</keyword>
<dbReference type="InterPro" id="IPR016181">
    <property type="entry name" value="Acyl_CoA_acyltransferase"/>
</dbReference>
<feature type="coiled-coil region" evidence="14">
    <location>
        <begin position="247"/>
        <end position="301"/>
    </location>
</feature>
<evidence type="ECO:0000256" key="2">
    <source>
        <dbReference type="ARBA" id="ARBA00009943"/>
    </source>
</evidence>
<protein>
    <recommendedName>
        <fullName evidence="4">Aminoacyltransferase FemA</fullName>
        <ecNumber evidence="3">2.3.2.17</ecNumber>
    </recommendedName>
    <alternativeName>
        <fullName evidence="12">Factor essential for expression of methicillin resistance A</fullName>
    </alternativeName>
    <alternativeName>
        <fullName evidence="11">N-acetylmuramoyl-L-alanyl-D-glutamyl-L-lysyl-(N6-glycyl)-D-alanyl-D-alanine-diphosphoundecaprenyl-N-acetylglucosamine:glycine glycyltransferase</fullName>
    </alternativeName>
</protein>
<evidence type="ECO:0000256" key="5">
    <source>
        <dbReference type="ARBA" id="ARBA00022490"/>
    </source>
</evidence>
<dbReference type="EMBL" id="JABVEG010000002">
    <property type="protein sequence ID" value="NUI82065.1"/>
    <property type="molecule type" value="Genomic_DNA"/>
</dbReference>
<evidence type="ECO:0000256" key="13">
    <source>
        <dbReference type="ARBA" id="ARBA00047483"/>
    </source>
</evidence>
<dbReference type="Pfam" id="PF02388">
    <property type="entry name" value="FemAB"/>
    <property type="match status" value="1"/>
</dbReference>
<dbReference type="GeneID" id="74185727"/>
<dbReference type="InterPro" id="IPR050644">
    <property type="entry name" value="PG_Glycine_Bridge_Synth"/>
</dbReference>
<comment type="caution">
    <text evidence="15">The sequence shown here is derived from an EMBL/GenBank/DDBJ whole genome shotgun (WGS) entry which is preliminary data.</text>
</comment>
<dbReference type="Gene3D" id="3.40.630.30">
    <property type="match status" value="2"/>
</dbReference>
<evidence type="ECO:0000256" key="8">
    <source>
        <dbReference type="ARBA" id="ARBA00022984"/>
    </source>
</evidence>
<keyword evidence="6" id="KW-0808">Transferase</keyword>
<comment type="catalytic activity">
    <reaction evidence="13">
        <text>beta-D-GlcNAc-(1-&gt;4)-Mur2Ac(oyl-L-Ala-D-isoglutaminyl-L-Lys-(N(6)-Gly)-D-Ala-D-Ala)-di-trans,octa-cis-undecaprenyl diphosphate + 2 glycyl-tRNA(Gly) = MurNAc-L-Ala-D-isoglutaminyl-L-Lys-(N(6)-tri-Gly)-D-Ala-D-Ala-diphospho-di-trans,octa-cis-undecaprenyl-GlcNAc + 2 tRNA(Gly) + 2 H(+)</text>
        <dbReference type="Rhea" id="RHEA:30439"/>
        <dbReference type="Rhea" id="RHEA-COMP:9664"/>
        <dbReference type="Rhea" id="RHEA-COMP:9683"/>
        <dbReference type="ChEBI" id="CHEBI:15378"/>
        <dbReference type="ChEBI" id="CHEBI:62234"/>
        <dbReference type="ChEBI" id="CHEBI:62235"/>
        <dbReference type="ChEBI" id="CHEBI:78442"/>
        <dbReference type="ChEBI" id="CHEBI:78522"/>
        <dbReference type="EC" id="2.3.2.17"/>
    </reaction>
</comment>
<evidence type="ECO:0000256" key="12">
    <source>
        <dbReference type="ARBA" id="ARBA00032233"/>
    </source>
</evidence>
<keyword evidence="16" id="KW-1185">Reference proteome</keyword>
<keyword evidence="7" id="KW-0133">Cell shape</keyword>